<dbReference type="GO" id="GO:0030246">
    <property type="term" value="F:carbohydrate binding"/>
    <property type="evidence" value="ECO:0007669"/>
    <property type="project" value="InterPro"/>
</dbReference>
<dbReference type="InterPro" id="IPR008929">
    <property type="entry name" value="Chondroitin_lyas"/>
</dbReference>
<dbReference type="Gene3D" id="1.50.10.100">
    <property type="entry name" value="Chondroitin AC/alginate lyase"/>
    <property type="match status" value="1"/>
</dbReference>
<dbReference type="InterPro" id="IPR026444">
    <property type="entry name" value="Secre_tail"/>
</dbReference>
<feature type="domain" description="CBM6" evidence="3">
    <location>
        <begin position="504"/>
        <end position="630"/>
    </location>
</feature>
<dbReference type="AlphaFoldDB" id="A0A7X9RU82"/>
<dbReference type="PROSITE" id="PS51820">
    <property type="entry name" value="PA14"/>
    <property type="match status" value="2"/>
</dbReference>
<dbReference type="SMART" id="SM00758">
    <property type="entry name" value="PA14"/>
    <property type="match status" value="2"/>
</dbReference>
<dbReference type="GO" id="GO:0042597">
    <property type="term" value="C:periplasmic space"/>
    <property type="evidence" value="ECO:0007669"/>
    <property type="project" value="InterPro"/>
</dbReference>
<sequence>MKLLLITTFLVLGVFNLYGKDFIHPGLSHKKSDLERMKSQVLAGIEPWKSSYADLTQKTDASFNYNVQGPTQNGNEAHYFDESSLGPIQKDGQAAYYNALMWYVTEDIRHAEKAIEIFEAWSTIRYVKTIPLTSGKALWRMLEAAEIIKHTYGDWEEASIQSFKEMLVYPGWSGTQVPDGEKSFYWTIYNGDRARHGNQGLFAFRSVMAMGIFMDNETIYNRALRHLQGLPHDENDLPYPSGPPITQLVDTGNEYYEEYKIVGYEDTIEDYIYNGSIENYIWENGQSQESARDQAHAFGGISIIATMCEMAWNQDDDIYGFSDNRLLLGLEFAYRYNISYNYSFPDQEEPWEPTVASGEFIERTDRSGRWKSLKINPWTAHLIHDEEYLTRGKHDQIPLPQLILGHYKDRLHLDQEKYKWVNRADSLALEARGGYENAGTYTDHPSFGHLFYHRIKGAEGDPVQSFTNQVPTFGMHTLPATIEAVNFDHFVLDGNGKTYFDLSDTNEGGEYRLDQSVDIEECSEGGYNLTGLENGEWLNYTIAVPEAGLYTIKVRYASESADGKLKFSFDGEDKTEEITVPFGGEDSQGMTDWKELVVVSDIILKEGVQIMKVNISGVSNSFALKNISLEEGTPSDCEEAWSGIKASDNFQEGVYYQYFEGDWEELPNLDNLEAKEEGFTDNIHLDIAQKSSGYALQFDGYINMDLKGSYTFYTTSDEALNLWIDGEKVIEYDGSQSSNEQQATVCLDKDYHSFKIQYFNQSDDAELSVMYEGPGIKKGALSSLFATVPCENSGIAPPEDLLKGQINYTYYEGTWSEIPEFKTYSAKSIGIHSSVDLNIEGIQTSFGLVFNGYINIAKGGEYTFYTASDDGSRLSVDDVEVVDNDGLHPSQERSGVICLAPGYHSVRIEYFNVGSSKNLSASIEGLGQPKVLLSEFGLYGVPVPNKQAQTITFPEFEEPKLITDEDFDPGATASSFLKVNYNTSDREILYFIGGKMKIVGAGTVDIIASQAGDARFLPAESITRTLVISKLTPIITFPEIETKTLDSKDFDPGATINIEDLELTYSSSNDAVVEYIYGKLRVRGIGEAEVTVSNIETDQYKTVYETQKVVVSQDNVTSIDSNPKAIEIYPNPVIDFMKVINKSNNQNVELEIINSASSLVSTSNLNKVENIIDLRKLQKGIYIIRVKNDNTVLLNEKIIKK</sequence>
<protein>
    <submittedName>
        <fullName evidence="5">Carbohydrate-binding protein</fullName>
    </submittedName>
</protein>
<dbReference type="Pfam" id="PF18962">
    <property type="entry name" value="Por_Secre_tail"/>
    <property type="match status" value="1"/>
</dbReference>
<dbReference type="InterPro" id="IPR008397">
    <property type="entry name" value="Alginate_lyase_dom"/>
</dbReference>
<accession>A0A7X9RU82</accession>
<evidence type="ECO:0000259" key="3">
    <source>
        <dbReference type="PROSITE" id="PS51175"/>
    </source>
</evidence>
<dbReference type="InterPro" id="IPR006584">
    <property type="entry name" value="Cellulose-bd_IV"/>
</dbReference>
<evidence type="ECO:0000256" key="1">
    <source>
        <dbReference type="ARBA" id="ARBA00022729"/>
    </source>
</evidence>
<dbReference type="Pfam" id="PF07691">
    <property type="entry name" value="PA14"/>
    <property type="match status" value="2"/>
</dbReference>
<dbReference type="Pfam" id="PF05426">
    <property type="entry name" value="Alginate_lyase"/>
    <property type="match status" value="1"/>
</dbReference>
<dbReference type="SMART" id="SM00606">
    <property type="entry name" value="CBD_IV"/>
    <property type="match status" value="1"/>
</dbReference>
<organism evidence="5 6">
    <name type="scientific">Flammeovirga aprica JL-4</name>
    <dbReference type="NCBI Taxonomy" id="694437"/>
    <lineage>
        <taxon>Bacteria</taxon>
        <taxon>Pseudomonadati</taxon>
        <taxon>Bacteroidota</taxon>
        <taxon>Cytophagia</taxon>
        <taxon>Cytophagales</taxon>
        <taxon>Flammeovirgaceae</taxon>
        <taxon>Flammeovirga</taxon>
    </lineage>
</organism>
<reference evidence="5 6" key="1">
    <citation type="submission" date="2020-04" db="EMBL/GenBank/DDBJ databases">
        <title>Flammeovirga sp. SR4, a novel species isolated from seawater.</title>
        <authorList>
            <person name="Wang X."/>
        </authorList>
    </citation>
    <scope>NUCLEOTIDE SEQUENCE [LARGE SCALE GENOMIC DNA]</scope>
    <source>
        <strain evidence="5 6">ATCC 23126</strain>
    </source>
</reference>
<evidence type="ECO:0000259" key="4">
    <source>
        <dbReference type="PROSITE" id="PS51820"/>
    </source>
</evidence>
<name>A0A7X9RU82_9BACT</name>
<dbReference type="GO" id="GO:0016829">
    <property type="term" value="F:lyase activity"/>
    <property type="evidence" value="ECO:0007669"/>
    <property type="project" value="UniProtKB-KW"/>
</dbReference>
<evidence type="ECO:0000313" key="5">
    <source>
        <dbReference type="EMBL" id="NME68798.1"/>
    </source>
</evidence>
<dbReference type="SUPFAM" id="SSF56988">
    <property type="entry name" value="Anthrax protective antigen"/>
    <property type="match status" value="2"/>
</dbReference>
<dbReference type="EMBL" id="JABANE010000029">
    <property type="protein sequence ID" value="NME68798.1"/>
    <property type="molecule type" value="Genomic_DNA"/>
</dbReference>
<comment type="caution">
    <text evidence="5">The sequence shown here is derived from an EMBL/GenBank/DDBJ whole genome shotgun (WGS) entry which is preliminary data.</text>
</comment>
<keyword evidence="6" id="KW-1185">Reference proteome</keyword>
<evidence type="ECO:0000256" key="2">
    <source>
        <dbReference type="ARBA" id="ARBA00023239"/>
    </source>
</evidence>
<proteinExistence type="predicted"/>
<dbReference type="InterPro" id="IPR037524">
    <property type="entry name" value="PA14/GLEYA"/>
</dbReference>
<dbReference type="PROSITE" id="PS51175">
    <property type="entry name" value="CBM6"/>
    <property type="match status" value="1"/>
</dbReference>
<dbReference type="Proteomes" id="UP000576082">
    <property type="component" value="Unassembled WGS sequence"/>
</dbReference>
<dbReference type="SUPFAM" id="SSF49785">
    <property type="entry name" value="Galactose-binding domain-like"/>
    <property type="match status" value="1"/>
</dbReference>
<keyword evidence="2" id="KW-0456">Lyase</keyword>
<evidence type="ECO:0000313" key="6">
    <source>
        <dbReference type="Proteomes" id="UP000576082"/>
    </source>
</evidence>
<gene>
    <name evidence="5" type="ORF">HHU12_12570</name>
</gene>
<keyword evidence="1" id="KW-0732">Signal</keyword>
<dbReference type="Pfam" id="PF03422">
    <property type="entry name" value="CBM_6"/>
    <property type="match status" value="1"/>
</dbReference>
<dbReference type="Gene3D" id="2.60.120.260">
    <property type="entry name" value="Galactose-binding domain-like"/>
    <property type="match status" value="1"/>
</dbReference>
<dbReference type="NCBIfam" id="TIGR04183">
    <property type="entry name" value="Por_Secre_tail"/>
    <property type="match status" value="1"/>
</dbReference>
<dbReference type="InterPro" id="IPR011658">
    <property type="entry name" value="PA14_dom"/>
</dbReference>
<dbReference type="InterPro" id="IPR008979">
    <property type="entry name" value="Galactose-bd-like_sf"/>
</dbReference>
<dbReference type="InterPro" id="IPR005084">
    <property type="entry name" value="CBM6"/>
</dbReference>
<dbReference type="SUPFAM" id="SSF48230">
    <property type="entry name" value="Chondroitin AC/alginate lyase"/>
    <property type="match status" value="1"/>
</dbReference>
<feature type="domain" description="PA14" evidence="4">
    <location>
        <begin position="649"/>
        <end position="785"/>
    </location>
</feature>
<dbReference type="CDD" id="cd04080">
    <property type="entry name" value="CBM6_cellulase-like"/>
    <property type="match status" value="1"/>
</dbReference>
<dbReference type="RefSeq" id="WP_169657089.1">
    <property type="nucleotide sequence ID" value="NZ_JABANE010000029.1"/>
</dbReference>
<feature type="domain" description="PA14" evidence="4">
    <location>
        <begin position="801"/>
        <end position="937"/>
    </location>
</feature>
<dbReference type="Gene3D" id="3.90.182.10">
    <property type="entry name" value="Toxin - Anthrax Protective Antigen,domain 1"/>
    <property type="match status" value="2"/>
</dbReference>